<evidence type="ECO:0000313" key="8">
    <source>
        <dbReference type="Proteomes" id="UP000001542"/>
    </source>
</evidence>
<evidence type="ECO:0000256" key="5">
    <source>
        <dbReference type="ARBA" id="ARBA00023136"/>
    </source>
</evidence>
<sequence length="126" mass="13874">MIQAAPYIALGVFLAIELALVIISCVLDKNAYALIIIVPLCFAIICQFLADSYSDGYHEEGLLTVDTINWFFGVAFAASIGIPLMLWHDKLIKDIGLGLTLGAVVIQLISYWVFNCLKKKTDEDGF</sequence>
<dbReference type="PANTHER" id="PTHR12050:SF0">
    <property type="entry name" value="RH04491P"/>
    <property type="match status" value="1"/>
</dbReference>
<dbReference type="Pfam" id="PF04133">
    <property type="entry name" value="Vps55"/>
    <property type="match status" value="1"/>
</dbReference>
<dbReference type="InParanoid" id="A2EJU3"/>
<accession>A2EJU3</accession>
<dbReference type="EMBL" id="DS113408">
    <property type="protein sequence ID" value="EAY07081.1"/>
    <property type="molecule type" value="Genomic_DNA"/>
</dbReference>
<dbReference type="AlphaFoldDB" id="A2EJU3"/>
<evidence type="ECO:0000313" key="7">
    <source>
        <dbReference type="EMBL" id="EAY07081.1"/>
    </source>
</evidence>
<keyword evidence="4 6" id="KW-1133">Transmembrane helix</keyword>
<dbReference type="VEuPathDB" id="TrichDB:TVAGG3_0409420"/>
<feature type="transmembrane region" description="Helical" evidence="6">
    <location>
        <begin position="32"/>
        <end position="50"/>
    </location>
</feature>
<organism evidence="7 8">
    <name type="scientific">Trichomonas vaginalis (strain ATCC PRA-98 / G3)</name>
    <dbReference type="NCBI Taxonomy" id="412133"/>
    <lineage>
        <taxon>Eukaryota</taxon>
        <taxon>Metamonada</taxon>
        <taxon>Parabasalia</taxon>
        <taxon>Trichomonadida</taxon>
        <taxon>Trichomonadidae</taxon>
        <taxon>Trichomonas</taxon>
    </lineage>
</organism>
<evidence type="ECO:0000256" key="2">
    <source>
        <dbReference type="ARBA" id="ARBA00005645"/>
    </source>
</evidence>
<dbReference type="KEGG" id="tva:4764967"/>
<dbReference type="PANTHER" id="PTHR12050">
    <property type="entry name" value="LEPTIN RECEPTOR-RELATED"/>
    <property type="match status" value="1"/>
</dbReference>
<dbReference type="OrthoDB" id="14246at2759"/>
<keyword evidence="8" id="KW-1185">Reference proteome</keyword>
<keyword evidence="3 6" id="KW-0812">Transmembrane</keyword>
<dbReference type="InterPro" id="IPR007262">
    <property type="entry name" value="Vps55/LEPROT"/>
</dbReference>
<evidence type="ECO:0000256" key="6">
    <source>
        <dbReference type="SAM" id="Phobius"/>
    </source>
</evidence>
<feature type="transmembrane region" description="Helical" evidence="6">
    <location>
        <begin position="70"/>
        <end position="88"/>
    </location>
</feature>
<feature type="transmembrane region" description="Helical" evidence="6">
    <location>
        <begin position="6"/>
        <end position="27"/>
    </location>
</feature>
<dbReference type="GO" id="GO:0016020">
    <property type="term" value="C:membrane"/>
    <property type="evidence" value="ECO:0007669"/>
    <property type="project" value="UniProtKB-SubCell"/>
</dbReference>
<dbReference type="GO" id="GO:0005768">
    <property type="term" value="C:endosome"/>
    <property type="evidence" value="ECO:0000318"/>
    <property type="project" value="GO_Central"/>
</dbReference>
<evidence type="ECO:0000256" key="4">
    <source>
        <dbReference type="ARBA" id="ARBA00022989"/>
    </source>
</evidence>
<protein>
    <submittedName>
        <fullName evidence="7">Vacuolar protein sorting 55, putative</fullName>
    </submittedName>
</protein>
<proteinExistence type="inferred from homology"/>
<dbReference type="VEuPathDB" id="TrichDB:TVAG_140550"/>
<dbReference type="RefSeq" id="XP_001319304.1">
    <property type="nucleotide sequence ID" value="XM_001319269.1"/>
</dbReference>
<reference evidence="7" key="1">
    <citation type="submission" date="2006-10" db="EMBL/GenBank/DDBJ databases">
        <authorList>
            <person name="Amadeo P."/>
            <person name="Zhao Q."/>
            <person name="Wortman J."/>
            <person name="Fraser-Liggett C."/>
            <person name="Carlton J."/>
        </authorList>
    </citation>
    <scope>NUCLEOTIDE SEQUENCE</scope>
    <source>
        <strain evidence="7">G3</strain>
    </source>
</reference>
<comment type="similarity">
    <text evidence="2">Belongs to the OB-RGRP/VPS55 family.</text>
</comment>
<name>A2EJU3_TRIV3</name>
<dbReference type="Proteomes" id="UP000001542">
    <property type="component" value="Unassembled WGS sequence"/>
</dbReference>
<comment type="subcellular location">
    <subcellularLocation>
        <location evidence="1">Membrane</location>
        <topology evidence="1">Multi-pass membrane protein</topology>
    </subcellularLocation>
</comment>
<reference evidence="7" key="2">
    <citation type="journal article" date="2007" name="Science">
        <title>Draft genome sequence of the sexually transmitted pathogen Trichomonas vaginalis.</title>
        <authorList>
            <person name="Carlton J.M."/>
            <person name="Hirt R.P."/>
            <person name="Silva J.C."/>
            <person name="Delcher A.L."/>
            <person name="Schatz M."/>
            <person name="Zhao Q."/>
            <person name="Wortman J.R."/>
            <person name="Bidwell S.L."/>
            <person name="Alsmark U.C.M."/>
            <person name="Besteiro S."/>
            <person name="Sicheritz-Ponten T."/>
            <person name="Noel C.J."/>
            <person name="Dacks J.B."/>
            <person name="Foster P.G."/>
            <person name="Simillion C."/>
            <person name="Van de Peer Y."/>
            <person name="Miranda-Saavedra D."/>
            <person name="Barton G.J."/>
            <person name="Westrop G.D."/>
            <person name="Mueller S."/>
            <person name="Dessi D."/>
            <person name="Fiori P.L."/>
            <person name="Ren Q."/>
            <person name="Paulsen I."/>
            <person name="Zhang H."/>
            <person name="Bastida-Corcuera F.D."/>
            <person name="Simoes-Barbosa A."/>
            <person name="Brown M.T."/>
            <person name="Hayes R.D."/>
            <person name="Mukherjee M."/>
            <person name="Okumura C.Y."/>
            <person name="Schneider R."/>
            <person name="Smith A.J."/>
            <person name="Vanacova S."/>
            <person name="Villalvazo M."/>
            <person name="Haas B.J."/>
            <person name="Pertea M."/>
            <person name="Feldblyum T.V."/>
            <person name="Utterback T.R."/>
            <person name="Shu C.L."/>
            <person name="Osoegawa K."/>
            <person name="de Jong P.J."/>
            <person name="Hrdy I."/>
            <person name="Horvathova L."/>
            <person name="Zubacova Z."/>
            <person name="Dolezal P."/>
            <person name="Malik S.B."/>
            <person name="Logsdon J.M. Jr."/>
            <person name="Henze K."/>
            <person name="Gupta A."/>
            <person name="Wang C.C."/>
            <person name="Dunne R.L."/>
            <person name="Upcroft J.A."/>
            <person name="Upcroft P."/>
            <person name="White O."/>
            <person name="Salzberg S.L."/>
            <person name="Tang P."/>
            <person name="Chiu C.-H."/>
            <person name="Lee Y.-S."/>
            <person name="Embley T.M."/>
            <person name="Coombs G.H."/>
            <person name="Mottram J.C."/>
            <person name="Tachezy J."/>
            <person name="Fraser-Liggett C.M."/>
            <person name="Johnson P.J."/>
        </authorList>
    </citation>
    <scope>NUCLEOTIDE SEQUENCE [LARGE SCALE GENOMIC DNA]</scope>
    <source>
        <strain evidence="7">G3</strain>
    </source>
</reference>
<evidence type="ECO:0000256" key="3">
    <source>
        <dbReference type="ARBA" id="ARBA00022692"/>
    </source>
</evidence>
<dbReference type="SMR" id="A2EJU3"/>
<dbReference type="FunCoup" id="A2EJU3">
    <property type="interactions" value="379"/>
</dbReference>
<feature type="transmembrane region" description="Helical" evidence="6">
    <location>
        <begin position="95"/>
        <end position="114"/>
    </location>
</feature>
<gene>
    <name evidence="7" type="ORF">TVAG_140550</name>
</gene>
<dbReference type="GO" id="GO:0032511">
    <property type="term" value="P:late endosome to vacuole transport via multivesicular body sorting pathway"/>
    <property type="evidence" value="ECO:0000318"/>
    <property type="project" value="GO_Central"/>
</dbReference>
<evidence type="ECO:0000256" key="1">
    <source>
        <dbReference type="ARBA" id="ARBA00004141"/>
    </source>
</evidence>
<keyword evidence="5 6" id="KW-0472">Membrane</keyword>